<dbReference type="STRING" id="639004.SAMN04488239_111108"/>
<dbReference type="AlphaFoldDB" id="A0A1G6YCW9"/>
<dbReference type="Proteomes" id="UP000199628">
    <property type="component" value="Unassembled WGS sequence"/>
</dbReference>
<evidence type="ECO:0000313" key="1">
    <source>
        <dbReference type="EMBL" id="SDD88172.1"/>
    </source>
</evidence>
<name>A0A1G6YCW9_9RHOB</name>
<gene>
    <name evidence="1" type="ORF">SAMN04488239_111108</name>
</gene>
<accession>A0A1G6YCW9</accession>
<evidence type="ECO:0000313" key="2">
    <source>
        <dbReference type="Proteomes" id="UP000199628"/>
    </source>
</evidence>
<dbReference type="EMBL" id="FMZV01000011">
    <property type="protein sequence ID" value="SDD88172.1"/>
    <property type="molecule type" value="Genomic_DNA"/>
</dbReference>
<keyword evidence="2" id="KW-1185">Reference proteome</keyword>
<sequence>MIDALTEVVLASGLQRPDLRAYIFFTPPEASMTADVAAAS</sequence>
<proteinExistence type="predicted"/>
<protein>
    <submittedName>
        <fullName evidence="1">Uncharacterized protein</fullName>
    </submittedName>
</protein>
<organism evidence="1 2">
    <name type="scientific">Ruegeria marina</name>
    <dbReference type="NCBI Taxonomy" id="639004"/>
    <lineage>
        <taxon>Bacteria</taxon>
        <taxon>Pseudomonadati</taxon>
        <taxon>Pseudomonadota</taxon>
        <taxon>Alphaproteobacteria</taxon>
        <taxon>Rhodobacterales</taxon>
        <taxon>Roseobacteraceae</taxon>
        <taxon>Ruegeria</taxon>
    </lineage>
</organism>
<reference evidence="2" key="1">
    <citation type="submission" date="2016-10" db="EMBL/GenBank/DDBJ databases">
        <authorList>
            <person name="Varghese N."/>
            <person name="Submissions S."/>
        </authorList>
    </citation>
    <scope>NUCLEOTIDE SEQUENCE [LARGE SCALE GENOMIC DNA]</scope>
    <source>
        <strain evidence="2">CGMCC 1.9108</strain>
    </source>
</reference>
<dbReference type="RefSeq" id="WP_281243169.1">
    <property type="nucleotide sequence ID" value="NZ_FMZV01000011.1"/>
</dbReference>